<dbReference type="Pfam" id="PF01963">
    <property type="entry name" value="TraB_PrgY_gumN"/>
    <property type="match status" value="1"/>
</dbReference>
<dbReference type="PANTHER" id="PTHR21530:SF7">
    <property type="entry name" value="TRAB DOMAIN-CONTAINING PROTEIN"/>
    <property type="match status" value="1"/>
</dbReference>
<reference evidence="3 4" key="1">
    <citation type="submission" date="2025-04" db="UniProtKB">
        <authorList>
            <consortium name="RefSeq"/>
        </authorList>
    </citation>
    <scope>IDENTIFICATION</scope>
    <source>
        <tissue evidence="3 4">Total insect</tissue>
    </source>
</reference>
<evidence type="ECO:0000313" key="4">
    <source>
        <dbReference type="RefSeq" id="XP_034243639.1"/>
    </source>
</evidence>
<evidence type="ECO:0000313" key="2">
    <source>
        <dbReference type="Proteomes" id="UP000515158"/>
    </source>
</evidence>
<dbReference type="PANTHER" id="PTHR21530">
    <property type="entry name" value="PHEROMONE SHUTDOWN PROTEIN"/>
    <property type="match status" value="1"/>
</dbReference>
<dbReference type="InterPro" id="IPR046345">
    <property type="entry name" value="TraB_PrgY-like"/>
</dbReference>
<protein>
    <submittedName>
        <fullName evidence="3 4">TraB domain-containing protein</fullName>
    </submittedName>
</protein>
<dbReference type="InterPro" id="IPR002816">
    <property type="entry name" value="TraB/PrgY/GumN_fam"/>
</dbReference>
<proteinExistence type="predicted"/>
<dbReference type="GeneID" id="117646648"/>
<dbReference type="OrthoDB" id="48306at2759"/>
<dbReference type="RefSeq" id="XP_034243637.1">
    <property type="nucleotide sequence ID" value="XM_034387746.1"/>
</dbReference>
<feature type="region of interest" description="Disordered" evidence="1">
    <location>
        <begin position="68"/>
        <end position="154"/>
    </location>
</feature>
<dbReference type="Proteomes" id="UP000515158">
    <property type="component" value="Unplaced"/>
</dbReference>
<feature type="compositionally biased region" description="Polar residues" evidence="1">
    <location>
        <begin position="68"/>
        <end position="87"/>
    </location>
</feature>
<evidence type="ECO:0000313" key="3">
    <source>
        <dbReference type="RefSeq" id="XP_034243637.1"/>
    </source>
</evidence>
<dbReference type="KEGG" id="tpal:117646648"/>
<gene>
    <name evidence="3 4" type="primary">LOC117646648</name>
</gene>
<dbReference type="CDD" id="cd14726">
    <property type="entry name" value="TraB_PrgY-like"/>
    <property type="match status" value="1"/>
</dbReference>
<organism evidence="3">
    <name type="scientific">Thrips palmi</name>
    <name type="common">Melon thrips</name>
    <dbReference type="NCBI Taxonomy" id="161013"/>
    <lineage>
        <taxon>Eukaryota</taxon>
        <taxon>Metazoa</taxon>
        <taxon>Ecdysozoa</taxon>
        <taxon>Arthropoda</taxon>
        <taxon>Hexapoda</taxon>
        <taxon>Insecta</taxon>
        <taxon>Pterygota</taxon>
        <taxon>Neoptera</taxon>
        <taxon>Paraneoptera</taxon>
        <taxon>Thysanoptera</taxon>
        <taxon>Terebrantia</taxon>
        <taxon>Thripoidea</taxon>
        <taxon>Thripidae</taxon>
        <taxon>Thrips</taxon>
    </lineage>
</organism>
<accession>A0A6P8Z9F0</accession>
<sequence length="481" mass="52486">MADFANMNVSTDNEVSVYDTPDTTLVIDGSFDDSLNMNTSLIQSEQGIPRPKKPVSINLNSSAAVSIGETSPLGNTSFSSTRSQGTLRDSPDGASSLADGEDLASDVTDIGSDLDTSVSDKPPSAYVSPDKAELDSKVVPGESESQTWSTVSERDEDWYDELTGQTFPHTVARLPLLTPNGAEVYLIGTIHFSSKSCDDVSQVIQAVRPNIVFVELCASRYFYLKLDEATLLEETKNLNWGKVKHLIQTNGVLGGLLFAFLHSTSAQIAEQVGTAPGLEFRRAATEAAKVSGCIIHLGDRPLEVTLRRVIASLSWWDLIKLVFSLLTDNQSITKEDIEKMKNHGMLDDLLDEIAEKLPAVRHVFLDERDTYMAHSLQLAAMQQQIDGRNNPLPWRVVGVVGIGHMKGIIEKWGKVSSQEVIPISIVPKPSIATRVLRFTVSASFWGLVIYGVTRIGPIRRNLPTVSGVVALASSATNYIRR</sequence>
<name>A0A6P8Z9F0_THRPL</name>
<dbReference type="RefSeq" id="XP_034243639.1">
    <property type="nucleotide sequence ID" value="XM_034387748.1"/>
</dbReference>
<keyword evidence="2" id="KW-1185">Reference proteome</keyword>
<dbReference type="AlphaFoldDB" id="A0A6P8Z9F0"/>
<evidence type="ECO:0000256" key="1">
    <source>
        <dbReference type="SAM" id="MobiDB-lite"/>
    </source>
</evidence>